<keyword evidence="3" id="KW-1185">Reference proteome</keyword>
<evidence type="ECO:0000313" key="3">
    <source>
        <dbReference type="Proteomes" id="UP000479756"/>
    </source>
</evidence>
<proteinExistence type="predicted"/>
<organism evidence="2 3">
    <name type="scientific">Galbitalea soli</name>
    <dbReference type="NCBI Taxonomy" id="1268042"/>
    <lineage>
        <taxon>Bacteria</taxon>
        <taxon>Bacillati</taxon>
        <taxon>Actinomycetota</taxon>
        <taxon>Actinomycetes</taxon>
        <taxon>Micrococcales</taxon>
        <taxon>Microbacteriaceae</taxon>
        <taxon>Galbitalea</taxon>
    </lineage>
</organism>
<keyword evidence="1" id="KW-0812">Transmembrane</keyword>
<sequence length="220" mass="22681">MIGIRLFARTRRWLANVVIALATGILMLACGPLGYGVNPRGGYLVELTAQLPLLPAIAIAASSAASARVQERLAVRNLVAWRLAHVAVLSVIAAVIAGGTTLLLPAPAGLPPHSYAGLGSLALMRNVFALTGAALGGSFVFGPRLGWIVPMGWAILPFLAFTELTDDAPGLATLVLQPDDAFAPMIFALLVWGIGATVAATDPRGARPQKVSPGHGQGVL</sequence>
<evidence type="ECO:0000313" key="2">
    <source>
        <dbReference type="EMBL" id="NEM92151.1"/>
    </source>
</evidence>
<comment type="caution">
    <text evidence="2">The sequence shown here is derived from an EMBL/GenBank/DDBJ whole genome shotgun (WGS) entry which is preliminary data.</text>
</comment>
<dbReference type="EMBL" id="JAAGWZ010000004">
    <property type="protein sequence ID" value="NEM92151.1"/>
    <property type="molecule type" value="Genomic_DNA"/>
</dbReference>
<gene>
    <name evidence="2" type="ORF">G3T37_12380</name>
</gene>
<keyword evidence="1" id="KW-1133">Transmembrane helix</keyword>
<protein>
    <submittedName>
        <fullName evidence="2">Uncharacterized protein</fullName>
    </submittedName>
</protein>
<dbReference type="AlphaFoldDB" id="A0A7C9PPG8"/>
<dbReference type="Proteomes" id="UP000479756">
    <property type="component" value="Unassembled WGS sequence"/>
</dbReference>
<feature type="transmembrane region" description="Helical" evidence="1">
    <location>
        <begin position="144"/>
        <end position="161"/>
    </location>
</feature>
<feature type="transmembrane region" description="Helical" evidence="1">
    <location>
        <begin position="115"/>
        <end position="137"/>
    </location>
</feature>
<feature type="transmembrane region" description="Helical" evidence="1">
    <location>
        <begin position="79"/>
        <end position="103"/>
    </location>
</feature>
<feature type="transmembrane region" description="Helical" evidence="1">
    <location>
        <begin position="47"/>
        <end position="67"/>
    </location>
</feature>
<dbReference type="PROSITE" id="PS51257">
    <property type="entry name" value="PROKAR_LIPOPROTEIN"/>
    <property type="match status" value="1"/>
</dbReference>
<keyword evidence="1" id="KW-0472">Membrane</keyword>
<name>A0A7C9PPG8_9MICO</name>
<reference evidence="2 3" key="1">
    <citation type="journal article" date="2014" name="Int. J. Syst. Evol. Microbiol.">
        <title>Description of Galbitalea soli gen. nov., sp. nov., and Frondihabitans sucicola sp. nov.</title>
        <authorList>
            <person name="Kim S.J."/>
            <person name="Lim J.M."/>
            <person name="Ahn J.H."/>
            <person name="Weon H.Y."/>
            <person name="Hamada M."/>
            <person name="Suzuki K."/>
            <person name="Ahn T.Y."/>
            <person name="Kwon S.W."/>
        </authorList>
    </citation>
    <scope>NUCLEOTIDE SEQUENCE [LARGE SCALE GENOMIC DNA]</scope>
    <source>
        <strain evidence="2 3">NBRC 108727</strain>
    </source>
</reference>
<evidence type="ECO:0000256" key="1">
    <source>
        <dbReference type="SAM" id="Phobius"/>
    </source>
</evidence>
<dbReference type="RefSeq" id="WP_163474212.1">
    <property type="nucleotide sequence ID" value="NZ_JAAGWZ010000004.1"/>
</dbReference>
<feature type="transmembrane region" description="Helical" evidence="1">
    <location>
        <begin position="12"/>
        <end position="35"/>
    </location>
</feature>
<feature type="transmembrane region" description="Helical" evidence="1">
    <location>
        <begin position="181"/>
        <end position="200"/>
    </location>
</feature>
<accession>A0A7C9PPG8</accession>